<dbReference type="EMBL" id="QGGP01000025">
    <property type="protein sequence ID" value="PWK16635.1"/>
    <property type="molecule type" value="Genomic_DNA"/>
</dbReference>
<dbReference type="AlphaFoldDB" id="A0A316DFC5"/>
<name>A0A316DFC5_9FLAO</name>
<dbReference type="OrthoDB" id="1263340at2"/>
<proteinExistence type="predicted"/>
<accession>A0A316DFC5</accession>
<reference evidence="1 2" key="1">
    <citation type="submission" date="2018-05" db="EMBL/GenBank/DDBJ databases">
        <title>Genomic Encyclopedia of Archaeal and Bacterial Type Strains, Phase II (KMG-II): from individual species to whole genera.</title>
        <authorList>
            <person name="Goeker M."/>
        </authorList>
    </citation>
    <scope>NUCLEOTIDE SEQUENCE [LARGE SCALE GENOMIC DNA]</scope>
    <source>
        <strain evidence="1 2">DSM 22637</strain>
    </source>
</reference>
<dbReference type="RefSeq" id="WP_146192611.1">
    <property type="nucleotide sequence ID" value="NZ_QGGP01000025.1"/>
</dbReference>
<dbReference type="Proteomes" id="UP000245430">
    <property type="component" value="Unassembled WGS sequence"/>
</dbReference>
<dbReference type="PROSITE" id="PS51257">
    <property type="entry name" value="PROKAR_LIPOPROTEIN"/>
    <property type="match status" value="1"/>
</dbReference>
<sequence>MKRAYFLNFILSLLLIGCASWKDKLKPSGNYEVAVENAIIDYLNTARYNKEFNTFHIINKLNEMVIGVSINGDANKWQLGEIKVGDKGKYFPSRFKEVDGKLFYWSDSTVSVTHNMIDIMKQYKILDTIKYSNNGIPDDVGPYSKGAIHYYFCKTDFLKYKKLKSTISIGYYEPPNLNCKNKNAEY</sequence>
<protein>
    <recommendedName>
        <fullName evidence="3">Lipoprotein</fullName>
    </recommendedName>
</protein>
<comment type="caution">
    <text evidence="1">The sequence shown here is derived from an EMBL/GenBank/DDBJ whole genome shotgun (WGS) entry which is preliminary data.</text>
</comment>
<evidence type="ECO:0008006" key="3">
    <source>
        <dbReference type="Google" id="ProtNLM"/>
    </source>
</evidence>
<organism evidence="1 2">
    <name type="scientific">Xanthomarina spongicola</name>
    <dbReference type="NCBI Taxonomy" id="570520"/>
    <lineage>
        <taxon>Bacteria</taxon>
        <taxon>Pseudomonadati</taxon>
        <taxon>Bacteroidota</taxon>
        <taxon>Flavobacteriia</taxon>
        <taxon>Flavobacteriales</taxon>
        <taxon>Flavobacteriaceae</taxon>
        <taxon>Xanthomarina</taxon>
    </lineage>
</organism>
<keyword evidence="2" id="KW-1185">Reference proteome</keyword>
<evidence type="ECO:0000313" key="2">
    <source>
        <dbReference type="Proteomes" id="UP000245430"/>
    </source>
</evidence>
<gene>
    <name evidence="1" type="ORF">LX78_02960</name>
</gene>
<evidence type="ECO:0000313" key="1">
    <source>
        <dbReference type="EMBL" id="PWK16635.1"/>
    </source>
</evidence>